<evidence type="ECO:0000313" key="2">
    <source>
        <dbReference type="Proteomes" id="UP000664032"/>
    </source>
</evidence>
<dbReference type="EMBL" id="JAFIQS020000008">
    <property type="protein sequence ID" value="KAH9478834.1"/>
    <property type="molecule type" value="Genomic_DNA"/>
</dbReference>
<keyword evidence="2" id="KW-1185">Reference proteome</keyword>
<sequence length="371" mass="41068">MDRACSQSKNLGLLGINSQAPNDTISGSLTTSLQPPNTSDFSESVFPHNAILPYEELTLPLDSMLPLAGDTFYPERNDTEPGELSQAYDVPSQNLQSGPTNDESSIPHEISGNDWSNGDSTTLGTMHLQDDIRLPGSFDWVERGMHPAGWNDAYDVPCQNLSRNFRSIIEESALQLHTNNSRSEWSDTGGTSLGTTHPHLNPSPFVDHNMQFEQPPIVTAPQRNPPSHRRLSHNMMSQAALSAPASEKNQNILTFEPEVVPIMGIHPMESQGYDTIYPQSQSSSVGKPRKRKRGDEPLPSGSGSRSPKASKKAKEEQMKPEIQKKGVPVHAAHIGGELVAKDWRQWIKTEDKPLWRMQTAFGAFNYSNLYM</sequence>
<name>A0ACB8GUY8_PSICU</name>
<protein>
    <submittedName>
        <fullName evidence="1">Uncharacterized protein</fullName>
    </submittedName>
</protein>
<organism evidence="1 2">
    <name type="scientific">Psilocybe cubensis</name>
    <name type="common">Psychedelic mushroom</name>
    <name type="synonym">Stropharia cubensis</name>
    <dbReference type="NCBI Taxonomy" id="181762"/>
    <lineage>
        <taxon>Eukaryota</taxon>
        <taxon>Fungi</taxon>
        <taxon>Dikarya</taxon>
        <taxon>Basidiomycota</taxon>
        <taxon>Agaricomycotina</taxon>
        <taxon>Agaricomycetes</taxon>
        <taxon>Agaricomycetidae</taxon>
        <taxon>Agaricales</taxon>
        <taxon>Agaricineae</taxon>
        <taxon>Strophariaceae</taxon>
        <taxon>Psilocybe</taxon>
    </lineage>
</organism>
<proteinExistence type="predicted"/>
<accession>A0ACB8GUY8</accession>
<dbReference type="Proteomes" id="UP000664032">
    <property type="component" value="Unassembled WGS sequence"/>
</dbReference>
<reference evidence="1" key="1">
    <citation type="submission" date="2021-10" db="EMBL/GenBank/DDBJ databases">
        <title>Psilocybe cubensis genome.</title>
        <authorList>
            <person name="Mckernan K.J."/>
            <person name="Crawford S."/>
            <person name="Trippe A."/>
            <person name="Kane L.T."/>
            <person name="Mclaughlin S."/>
        </authorList>
    </citation>
    <scope>NUCLEOTIDE SEQUENCE</scope>
    <source>
        <strain evidence="1">MGC-MH-2018</strain>
    </source>
</reference>
<gene>
    <name evidence="1" type="ORF">JR316_0009296</name>
</gene>
<comment type="caution">
    <text evidence="1">The sequence shown here is derived from an EMBL/GenBank/DDBJ whole genome shotgun (WGS) entry which is preliminary data.</text>
</comment>
<evidence type="ECO:0000313" key="1">
    <source>
        <dbReference type="EMBL" id="KAH9478834.1"/>
    </source>
</evidence>